<evidence type="ECO:0000256" key="1">
    <source>
        <dbReference type="SAM" id="Coils"/>
    </source>
</evidence>
<evidence type="ECO:0000313" key="2">
    <source>
        <dbReference type="EMBL" id="MCA9381151.1"/>
    </source>
</evidence>
<keyword evidence="1" id="KW-0175">Coiled coil</keyword>
<proteinExistence type="predicted"/>
<dbReference type="EMBL" id="JAGQLJ010000052">
    <property type="protein sequence ID" value="MCA9381151.1"/>
    <property type="molecule type" value="Genomic_DNA"/>
</dbReference>
<feature type="coiled-coil region" evidence="1">
    <location>
        <begin position="744"/>
        <end position="780"/>
    </location>
</feature>
<accession>A0A955L1M1</accession>
<comment type="caution">
    <text evidence="2">The sequence shown here is derived from an EMBL/GenBank/DDBJ whole genome shotgun (WGS) entry which is preliminary data.</text>
</comment>
<name>A0A955L1M1_9BACT</name>
<reference evidence="2" key="2">
    <citation type="journal article" date="2021" name="Microbiome">
        <title>Successional dynamics and alternative stable states in a saline activated sludge microbial community over 9 years.</title>
        <authorList>
            <person name="Wang Y."/>
            <person name="Ye J."/>
            <person name="Ju F."/>
            <person name="Liu L."/>
            <person name="Boyd J.A."/>
            <person name="Deng Y."/>
            <person name="Parks D.H."/>
            <person name="Jiang X."/>
            <person name="Yin X."/>
            <person name="Woodcroft B.J."/>
            <person name="Tyson G.W."/>
            <person name="Hugenholtz P."/>
            <person name="Polz M.F."/>
            <person name="Zhang T."/>
        </authorList>
    </citation>
    <scope>NUCLEOTIDE SEQUENCE</scope>
    <source>
        <strain evidence="2">HKST-UBA13</strain>
    </source>
</reference>
<reference evidence="2" key="1">
    <citation type="submission" date="2020-04" db="EMBL/GenBank/DDBJ databases">
        <authorList>
            <person name="Zhang T."/>
        </authorList>
    </citation>
    <scope>NUCLEOTIDE SEQUENCE</scope>
    <source>
        <strain evidence="2">HKST-UBA13</strain>
    </source>
</reference>
<gene>
    <name evidence="2" type="ORF">KC678_02710</name>
</gene>
<evidence type="ECO:0000313" key="3">
    <source>
        <dbReference type="Proteomes" id="UP000775877"/>
    </source>
</evidence>
<sequence length="905" mass="105053">MPIIYNSNIFGQPPQALPSDKKDELWKRANLDWMEQLLKGFLPEKRSRLIKNYNVAQGVIDVEDYIDTDINIYKNIFDGVETAMEDSLLADSDIIADDLKFYPIVPSIINVLTGELLKKFDHIKVKAVDEYSTNEALEYKKELMLQYLQQKAQSKIAQKLESQGISQDSPEFQEQMQQAVEQAMSIPEIQKFMNRNYKNNYEEWANRTLEQAEFKYKLKEIEIELFKHQLIADEAYSEIRIDDNDVEVINWNPYDTLVIKPKHVKYTSDADLVSRQYWTTIHDVVAKYRDKIDKALIEKYNTPLGVTPTFSERRLQPDDNQSLMLNEKKLIAFKYMMGGVELDASSKVLVTEGYWMSRRRLAKLTAVYEGVRIEKIVDDTFKVTIKPVYDKDKNLIAGEELEYFYAPQVWKGTKLNFAYGSVPSTVVNENEYLDKSIFGKKTDDLNADVNRGWIYIDVQPIEYQFTDEHQPFKPKIPVVGCDGFEKNMNVGKLSLIDKTKALQVMYNGFMNEIDKFAKTEIGLFYIMDQRLIPQQSLDGTWGKYNWLKFIMTAKDTGLGVVDNSSSNLEGSPAMQQPSVVNLLNNDRFKSRIELANYCEQQIMKVIGISPQRMGSINSQETATGVNQAINNSYSQTELYFFNHTNLMRELKSMILDAEKYIESKKPISRVNYLNSDVENVLFELDTSDLLLRRFNIFLTSNTDTQRVLEQIRQFAIQNNTTGATDLDKIVMLEATDTRKIKDTLAVSLENFRKQEQQKQQHEQQMLQQQLEAQAAEKEKERIFTADQNERDRLARMYEAEVKATGMARENDIDQSGINDALEVSRFNLEQEKSYADILNKEQDRNIKQKDFQTKSAIEREKVNLKKQEIASKERMKQMEISRDLANMKNDEKVALINKQGREKKK</sequence>
<protein>
    <recommendedName>
        <fullName evidence="4">Portal protein</fullName>
    </recommendedName>
</protein>
<dbReference type="AlphaFoldDB" id="A0A955L1M1"/>
<organism evidence="2 3">
    <name type="scientific">Candidatus Dojkabacteria bacterium</name>
    <dbReference type="NCBI Taxonomy" id="2099670"/>
    <lineage>
        <taxon>Bacteria</taxon>
        <taxon>Candidatus Dojkabacteria</taxon>
    </lineage>
</organism>
<evidence type="ECO:0008006" key="4">
    <source>
        <dbReference type="Google" id="ProtNLM"/>
    </source>
</evidence>
<dbReference type="Proteomes" id="UP000775877">
    <property type="component" value="Unassembled WGS sequence"/>
</dbReference>